<comment type="similarity">
    <text evidence="2">Belongs to the G-protein coupled receptor 3 family.</text>
</comment>
<dbReference type="Pfam" id="PF01094">
    <property type="entry name" value="ANF_receptor"/>
    <property type="match status" value="1"/>
</dbReference>
<dbReference type="InterPro" id="IPR017979">
    <property type="entry name" value="GPCR_3_CS"/>
</dbReference>
<evidence type="ECO:0000256" key="4">
    <source>
        <dbReference type="ARBA" id="ARBA00022692"/>
    </source>
</evidence>
<evidence type="ECO:0000256" key="11">
    <source>
        <dbReference type="ARBA" id="ARBA00023224"/>
    </source>
</evidence>
<dbReference type="AlphaFoldDB" id="A0A670K6A4"/>
<evidence type="ECO:0000256" key="6">
    <source>
        <dbReference type="ARBA" id="ARBA00022989"/>
    </source>
</evidence>
<dbReference type="InterPro" id="IPR000337">
    <property type="entry name" value="GPCR_3"/>
</dbReference>
<dbReference type="Gene3D" id="2.10.50.30">
    <property type="entry name" value="GPCR, family 3, nine cysteines domain"/>
    <property type="match status" value="1"/>
</dbReference>
<feature type="transmembrane region" description="Helical" evidence="12">
    <location>
        <begin position="603"/>
        <end position="621"/>
    </location>
</feature>
<proteinExistence type="inferred from homology"/>
<keyword evidence="7" id="KW-0297">G-protein coupled receptor</keyword>
<reference evidence="14" key="2">
    <citation type="submission" date="2025-08" db="UniProtKB">
        <authorList>
            <consortium name="Ensembl"/>
        </authorList>
    </citation>
    <scope>IDENTIFICATION</scope>
</reference>
<keyword evidence="8 12" id="KW-0472">Membrane</keyword>
<keyword evidence="11" id="KW-0807">Transducer</keyword>
<feature type="transmembrane region" description="Helical" evidence="12">
    <location>
        <begin position="488"/>
        <end position="511"/>
    </location>
</feature>
<dbReference type="PRINTS" id="PR01535">
    <property type="entry name" value="VOMERONASL2R"/>
</dbReference>
<keyword evidence="9" id="KW-0675">Receptor</keyword>
<dbReference type="InterPro" id="IPR038550">
    <property type="entry name" value="GPCR_3_9-Cys_sf"/>
</dbReference>
<dbReference type="InterPro" id="IPR000068">
    <property type="entry name" value="GPCR_3_Ca_sens_rcpt-rel"/>
</dbReference>
<evidence type="ECO:0000256" key="9">
    <source>
        <dbReference type="ARBA" id="ARBA00023170"/>
    </source>
</evidence>
<dbReference type="PROSITE" id="PS50259">
    <property type="entry name" value="G_PROTEIN_RECEP_F3_4"/>
    <property type="match status" value="1"/>
</dbReference>
<keyword evidence="5" id="KW-0732">Signal</keyword>
<reference evidence="14 15" key="1">
    <citation type="journal article" date="2019" name="Proc. Natl. Acad. Sci. U.S.A.">
        <title>Regulatory changes in pterin and carotenoid genes underlie balanced color polymorphisms in the wall lizard.</title>
        <authorList>
            <person name="Andrade P."/>
            <person name="Pinho C."/>
            <person name="Perez I de Lanuza G."/>
            <person name="Afonso S."/>
            <person name="Brejcha J."/>
            <person name="Rubin C.J."/>
            <person name="Wallerman O."/>
            <person name="Pereira P."/>
            <person name="Sabatino S.J."/>
            <person name="Bellati A."/>
            <person name="Pellitteri-Rosa D."/>
            <person name="Bosakova Z."/>
            <person name="Bunikis I."/>
            <person name="Carretero M.A."/>
            <person name="Feiner N."/>
            <person name="Marsik P."/>
            <person name="Pauperio F."/>
            <person name="Salvi D."/>
            <person name="Soler L."/>
            <person name="While G.M."/>
            <person name="Uller T."/>
            <person name="Font E."/>
            <person name="Andersson L."/>
            <person name="Carneiro M."/>
        </authorList>
    </citation>
    <scope>NUCLEOTIDE SEQUENCE</scope>
</reference>
<dbReference type="PANTHER" id="PTHR24061">
    <property type="entry name" value="CALCIUM-SENSING RECEPTOR-RELATED"/>
    <property type="match status" value="1"/>
</dbReference>
<dbReference type="GeneTree" id="ENSGT00950000182788"/>
<dbReference type="FunFam" id="2.10.50.30:FF:000002">
    <property type="entry name" value="Vomeronasal 2 receptor, h1"/>
    <property type="match status" value="1"/>
</dbReference>
<keyword evidence="3" id="KW-1003">Cell membrane</keyword>
<dbReference type="Proteomes" id="UP000472272">
    <property type="component" value="Chromosome 13"/>
</dbReference>
<evidence type="ECO:0000256" key="7">
    <source>
        <dbReference type="ARBA" id="ARBA00023040"/>
    </source>
</evidence>
<keyword evidence="4 12" id="KW-0812">Transmembrane</keyword>
<organism evidence="14 15">
    <name type="scientific">Podarcis muralis</name>
    <name type="common">Wall lizard</name>
    <name type="synonym">Lacerta muralis</name>
    <dbReference type="NCBI Taxonomy" id="64176"/>
    <lineage>
        <taxon>Eukaryota</taxon>
        <taxon>Metazoa</taxon>
        <taxon>Chordata</taxon>
        <taxon>Craniata</taxon>
        <taxon>Vertebrata</taxon>
        <taxon>Euteleostomi</taxon>
        <taxon>Lepidosauria</taxon>
        <taxon>Squamata</taxon>
        <taxon>Bifurcata</taxon>
        <taxon>Unidentata</taxon>
        <taxon>Episquamata</taxon>
        <taxon>Laterata</taxon>
        <taxon>Lacertibaenia</taxon>
        <taxon>Lacertidae</taxon>
        <taxon>Podarcis</taxon>
    </lineage>
</organism>
<feature type="transmembrane region" description="Helical" evidence="12">
    <location>
        <begin position="526"/>
        <end position="547"/>
    </location>
</feature>
<dbReference type="GO" id="GO:0004930">
    <property type="term" value="F:G protein-coupled receptor activity"/>
    <property type="evidence" value="ECO:0007669"/>
    <property type="project" value="UniProtKB-KW"/>
</dbReference>
<feature type="transmembrane region" description="Helical" evidence="12">
    <location>
        <begin position="682"/>
        <end position="702"/>
    </location>
</feature>
<dbReference type="InterPro" id="IPR004073">
    <property type="entry name" value="GPCR_3_vmron_rcpt_2"/>
</dbReference>
<evidence type="ECO:0000256" key="8">
    <source>
        <dbReference type="ARBA" id="ARBA00023136"/>
    </source>
</evidence>
<sequence>MFLRMITKFYQHILSLAFAVDEINKNPTLLPNVTLGFHIYDSYYDAMATYRTTLDLLFKSHKFVPNYICDPRKKVIALTYGSFPHKDMLISQFPSLYCMVPNERLQYMGIVQLLQYFGWTWVGLIPVDNNSGELFLQTLEPLLSQHEICSAFTQRIPQISHFDNLDKLTDIVANLHLHFADNNVTALLVYGESLTISWLKTIILFYVFRKTENASFSKVWITTTQIDFILTGLQRGWGLQQFHGAISFAIHSKELLGFQEFLQHIRPYGMQKDAFFNDFWEQAFDCELQDPSEAMEVDRACTGEEKMENLPAPSYEVPMTGQSYSIYNGVYAVAHALHAMVSSQSCQRGFISRVNQLVLQDLQPWQRETEGGFDIMNIIIFPNESYQKVKVGRMDPNAPEGRELIINEYIITLPLSVCNDHCQPGSQKKRKEAEKFCCYDCIPCAEGKISNKKDVADCFQCPEDEFPNKDRTECITKVISFLSFDEPLGITLTSVALFFCLITAMVLGIFIRHKDTPIVKANNRDLTYTLLVSLLLCFHSSLLFLGQPGKISCLLRQPTFGTIFSVAVSCVLAKTITVVLAFMATKPGSSMRKWVGKGLSNSIVFCFALIQACICIVWLATSPPFPDFDLHSATEEIILQCNEGSVAMFYCVLGYMGLLAIASFTVAFLARKLPDSFNEAKFITFSMLAFCSVWVSFVPTYMSTKGKNMVAVEIFSILASSAGLLGCIFSPKCYIIVLKPELNNREQIVRRKM</sequence>
<dbReference type="Pfam" id="PF00003">
    <property type="entry name" value="7tm_3"/>
    <property type="match status" value="1"/>
</dbReference>
<dbReference type="OMA" id="GIFIRHK"/>
<feature type="transmembrane region" description="Helical" evidence="12">
    <location>
        <begin position="714"/>
        <end position="737"/>
    </location>
</feature>
<dbReference type="PANTHER" id="PTHR24061:SF599">
    <property type="entry name" value="G-PROTEIN COUPLED RECEPTORS FAMILY 3 PROFILE DOMAIN-CONTAINING PROTEIN"/>
    <property type="match status" value="1"/>
</dbReference>
<dbReference type="SUPFAM" id="SSF53822">
    <property type="entry name" value="Periplasmic binding protein-like I"/>
    <property type="match status" value="1"/>
</dbReference>
<dbReference type="Pfam" id="PF07562">
    <property type="entry name" value="NCD3G"/>
    <property type="match status" value="1"/>
</dbReference>
<dbReference type="InterPro" id="IPR011500">
    <property type="entry name" value="GPCR_3_9-Cys_dom"/>
</dbReference>
<evidence type="ECO:0000259" key="13">
    <source>
        <dbReference type="PROSITE" id="PS50259"/>
    </source>
</evidence>
<dbReference type="Ensembl" id="ENSPMRT00000033719.1">
    <property type="protein sequence ID" value="ENSPMRP00000031790.1"/>
    <property type="gene ID" value="ENSPMRG00000020586.1"/>
</dbReference>
<dbReference type="InterPro" id="IPR028082">
    <property type="entry name" value="Peripla_BP_I"/>
</dbReference>
<keyword evidence="10" id="KW-0325">Glycoprotein</keyword>
<evidence type="ECO:0000256" key="1">
    <source>
        <dbReference type="ARBA" id="ARBA00004651"/>
    </source>
</evidence>
<dbReference type="Gene3D" id="3.40.50.2300">
    <property type="match status" value="2"/>
</dbReference>
<evidence type="ECO:0000256" key="5">
    <source>
        <dbReference type="ARBA" id="ARBA00022729"/>
    </source>
</evidence>
<feature type="domain" description="G-protein coupled receptors family 3 profile" evidence="13">
    <location>
        <begin position="488"/>
        <end position="752"/>
    </location>
</feature>
<evidence type="ECO:0000256" key="2">
    <source>
        <dbReference type="ARBA" id="ARBA00007242"/>
    </source>
</evidence>
<keyword evidence="15" id="KW-1185">Reference proteome</keyword>
<dbReference type="GO" id="GO:0005886">
    <property type="term" value="C:plasma membrane"/>
    <property type="evidence" value="ECO:0007669"/>
    <property type="project" value="UniProtKB-SubCell"/>
</dbReference>
<comment type="subcellular location">
    <subcellularLocation>
        <location evidence="1">Cell membrane</location>
        <topology evidence="1">Multi-pass membrane protein</topology>
    </subcellularLocation>
</comment>
<evidence type="ECO:0000313" key="15">
    <source>
        <dbReference type="Proteomes" id="UP000472272"/>
    </source>
</evidence>
<evidence type="ECO:0000256" key="3">
    <source>
        <dbReference type="ARBA" id="ARBA00022475"/>
    </source>
</evidence>
<feature type="transmembrane region" description="Helical" evidence="12">
    <location>
        <begin position="647"/>
        <end position="670"/>
    </location>
</feature>
<evidence type="ECO:0000256" key="10">
    <source>
        <dbReference type="ARBA" id="ARBA00023180"/>
    </source>
</evidence>
<dbReference type="InterPro" id="IPR017978">
    <property type="entry name" value="GPCR_3_C"/>
</dbReference>
<protein>
    <recommendedName>
        <fullName evidence="13">G-protein coupled receptors family 3 profile domain-containing protein</fullName>
    </recommendedName>
</protein>
<evidence type="ECO:0000313" key="14">
    <source>
        <dbReference type="Ensembl" id="ENSPMRP00000031790.1"/>
    </source>
</evidence>
<dbReference type="FunFam" id="3.40.50.2300:FF:000024">
    <property type="entry name" value="Vomeronasal 2, receptor 73"/>
    <property type="match status" value="1"/>
</dbReference>
<dbReference type="PRINTS" id="PR00248">
    <property type="entry name" value="GPCRMGR"/>
</dbReference>
<keyword evidence="6 12" id="KW-1133">Transmembrane helix</keyword>
<accession>A0A670K6A4</accession>
<dbReference type="InterPro" id="IPR001828">
    <property type="entry name" value="ANF_lig-bd_rcpt"/>
</dbReference>
<dbReference type="CDD" id="cd15283">
    <property type="entry name" value="7tmC_V2R_pheromone"/>
    <property type="match status" value="1"/>
</dbReference>
<evidence type="ECO:0000256" key="12">
    <source>
        <dbReference type="SAM" id="Phobius"/>
    </source>
</evidence>
<feature type="transmembrane region" description="Helical" evidence="12">
    <location>
        <begin position="559"/>
        <end position="582"/>
    </location>
</feature>
<reference evidence="14" key="3">
    <citation type="submission" date="2025-09" db="UniProtKB">
        <authorList>
            <consortium name="Ensembl"/>
        </authorList>
    </citation>
    <scope>IDENTIFICATION</scope>
</reference>
<name>A0A670K6A4_PODMU</name>
<dbReference type="PROSITE" id="PS00981">
    <property type="entry name" value="G_PROTEIN_RECEP_F3_3"/>
    <property type="match status" value="1"/>
</dbReference>